<dbReference type="EMBL" id="JAGINW010000001">
    <property type="protein sequence ID" value="MBP2327613.1"/>
    <property type="molecule type" value="Genomic_DNA"/>
</dbReference>
<reference evidence="1 2" key="1">
    <citation type="submission" date="2021-03" db="EMBL/GenBank/DDBJ databases">
        <title>Sequencing the genomes of 1000 actinobacteria strains.</title>
        <authorList>
            <person name="Klenk H.-P."/>
        </authorList>
    </citation>
    <scope>NUCLEOTIDE SEQUENCE [LARGE SCALE GENOMIC DNA]</scope>
    <source>
        <strain evidence="1 2">DSM 46670</strain>
    </source>
</reference>
<sequence length="41" mass="4543">MTPLTAIREYARLVREGPGNEKDRLELITCKVQGAVGGLWT</sequence>
<dbReference type="RefSeq" id="WP_281065553.1">
    <property type="nucleotide sequence ID" value="NZ_JAGINW010000001.1"/>
</dbReference>
<name>A0ABS4TTA4_9PSEU</name>
<evidence type="ECO:0000313" key="1">
    <source>
        <dbReference type="EMBL" id="MBP2327613.1"/>
    </source>
</evidence>
<dbReference type="Proteomes" id="UP001519332">
    <property type="component" value="Unassembled WGS sequence"/>
</dbReference>
<organism evidence="1 2">
    <name type="scientific">Kibdelosporangium banguiense</name>
    <dbReference type="NCBI Taxonomy" id="1365924"/>
    <lineage>
        <taxon>Bacteria</taxon>
        <taxon>Bacillati</taxon>
        <taxon>Actinomycetota</taxon>
        <taxon>Actinomycetes</taxon>
        <taxon>Pseudonocardiales</taxon>
        <taxon>Pseudonocardiaceae</taxon>
        <taxon>Kibdelosporangium</taxon>
    </lineage>
</organism>
<evidence type="ECO:0000313" key="2">
    <source>
        <dbReference type="Proteomes" id="UP001519332"/>
    </source>
</evidence>
<proteinExistence type="predicted"/>
<keyword evidence="2" id="KW-1185">Reference proteome</keyword>
<protein>
    <submittedName>
        <fullName evidence="1">Uncharacterized protein</fullName>
    </submittedName>
</protein>
<comment type="caution">
    <text evidence="1">The sequence shown here is derived from an EMBL/GenBank/DDBJ whole genome shotgun (WGS) entry which is preliminary data.</text>
</comment>
<gene>
    <name evidence="1" type="ORF">JOF56_007998</name>
</gene>
<accession>A0ABS4TTA4</accession>